<feature type="coiled-coil region" evidence="4">
    <location>
        <begin position="1"/>
        <end position="28"/>
    </location>
</feature>
<dbReference type="PANTHER" id="PTHR18968:SF129">
    <property type="entry name" value="ACETOLACTATE SYNTHASE"/>
    <property type="match status" value="1"/>
</dbReference>
<reference evidence="8" key="2">
    <citation type="submission" date="2021-04" db="EMBL/GenBank/DDBJ databases">
        <authorList>
            <person name="Gilroy R."/>
        </authorList>
    </citation>
    <scope>NUCLEOTIDE SEQUENCE</scope>
    <source>
        <strain evidence="8">CHK188-4685</strain>
    </source>
</reference>
<dbReference type="InterPro" id="IPR012000">
    <property type="entry name" value="Thiamin_PyroP_enz_cen_dom"/>
</dbReference>
<keyword evidence="4" id="KW-0175">Coiled coil</keyword>
<feature type="domain" description="Thiamine pyrophosphate enzyme TPP-binding" evidence="6">
    <location>
        <begin position="405"/>
        <end position="551"/>
    </location>
</feature>
<dbReference type="Pfam" id="PF02776">
    <property type="entry name" value="TPP_enzyme_N"/>
    <property type="match status" value="1"/>
</dbReference>
<evidence type="ECO:0000259" key="7">
    <source>
        <dbReference type="Pfam" id="PF02776"/>
    </source>
</evidence>
<dbReference type="Pfam" id="PF00205">
    <property type="entry name" value="TPP_enzyme_M"/>
    <property type="match status" value="1"/>
</dbReference>
<dbReference type="GO" id="GO:0009097">
    <property type="term" value="P:isoleucine biosynthetic process"/>
    <property type="evidence" value="ECO:0007669"/>
    <property type="project" value="TreeGrafter"/>
</dbReference>
<protein>
    <submittedName>
        <fullName evidence="8">Acetolactate synthase large subunit</fullName>
        <ecNumber evidence="8">2.2.1.6</ecNumber>
    </submittedName>
</protein>
<accession>A0A9D2L888</accession>
<evidence type="ECO:0000256" key="3">
    <source>
        <dbReference type="RuleBase" id="RU362132"/>
    </source>
</evidence>
<dbReference type="SUPFAM" id="SSF52467">
    <property type="entry name" value="DHS-like NAD/FAD-binding domain"/>
    <property type="match status" value="1"/>
</dbReference>
<proteinExistence type="inferred from homology"/>
<dbReference type="InterPro" id="IPR011766">
    <property type="entry name" value="TPP_enzyme_TPP-bd"/>
</dbReference>
<dbReference type="Pfam" id="PF02775">
    <property type="entry name" value="TPP_enzyme_C"/>
    <property type="match status" value="1"/>
</dbReference>
<dbReference type="SUPFAM" id="SSF52518">
    <property type="entry name" value="Thiamin diphosphate-binding fold (THDP-binding)"/>
    <property type="match status" value="2"/>
</dbReference>
<evidence type="ECO:0000259" key="6">
    <source>
        <dbReference type="Pfam" id="PF02775"/>
    </source>
</evidence>
<comment type="caution">
    <text evidence="8">The sequence shown here is derived from an EMBL/GenBank/DDBJ whole genome shotgun (WGS) entry which is preliminary data.</text>
</comment>
<evidence type="ECO:0000256" key="4">
    <source>
        <dbReference type="SAM" id="Coils"/>
    </source>
</evidence>
<dbReference type="Proteomes" id="UP000886804">
    <property type="component" value="Unassembled WGS sequence"/>
</dbReference>
<dbReference type="EMBL" id="DWYS01000090">
    <property type="protein sequence ID" value="HJB07696.1"/>
    <property type="molecule type" value="Genomic_DNA"/>
</dbReference>
<dbReference type="InterPro" id="IPR029061">
    <property type="entry name" value="THDP-binding"/>
</dbReference>
<dbReference type="EC" id="2.2.1.6" evidence="8"/>
<dbReference type="GO" id="GO:0050660">
    <property type="term" value="F:flavin adenine dinucleotide binding"/>
    <property type="evidence" value="ECO:0007669"/>
    <property type="project" value="TreeGrafter"/>
</dbReference>
<dbReference type="FunFam" id="3.40.50.970:FF:000007">
    <property type="entry name" value="Acetolactate synthase"/>
    <property type="match status" value="1"/>
</dbReference>
<dbReference type="NCBIfam" id="NF006378">
    <property type="entry name" value="PRK08617.1"/>
    <property type="match status" value="1"/>
</dbReference>
<dbReference type="Gene3D" id="3.40.50.970">
    <property type="match status" value="2"/>
</dbReference>
<dbReference type="GO" id="GO:0009099">
    <property type="term" value="P:L-valine biosynthetic process"/>
    <property type="evidence" value="ECO:0007669"/>
    <property type="project" value="TreeGrafter"/>
</dbReference>
<dbReference type="InterPro" id="IPR045229">
    <property type="entry name" value="TPP_enz"/>
</dbReference>
<dbReference type="GO" id="GO:0030976">
    <property type="term" value="F:thiamine pyrophosphate binding"/>
    <property type="evidence" value="ECO:0007669"/>
    <property type="project" value="InterPro"/>
</dbReference>
<keyword evidence="2 3" id="KW-0786">Thiamine pyrophosphate</keyword>
<dbReference type="Gene3D" id="3.40.50.1220">
    <property type="entry name" value="TPP-binding domain"/>
    <property type="match status" value="1"/>
</dbReference>
<organism evidence="8 9">
    <name type="scientific">Candidatus Enterocloster faecavium</name>
    <dbReference type="NCBI Taxonomy" id="2838560"/>
    <lineage>
        <taxon>Bacteria</taxon>
        <taxon>Bacillati</taxon>
        <taxon>Bacillota</taxon>
        <taxon>Clostridia</taxon>
        <taxon>Lachnospirales</taxon>
        <taxon>Lachnospiraceae</taxon>
        <taxon>Enterocloster</taxon>
    </lineage>
</organism>
<dbReference type="InterPro" id="IPR012001">
    <property type="entry name" value="Thiamin_PyroP_enz_TPP-bd_dom"/>
</dbReference>
<keyword evidence="8" id="KW-0808">Transferase</keyword>
<dbReference type="InterPro" id="IPR029035">
    <property type="entry name" value="DHS-like_NAD/FAD-binding_dom"/>
</dbReference>
<name>A0A9D2L888_9FIRM</name>
<dbReference type="NCBIfam" id="NF006187">
    <property type="entry name" value="PRK08322.1"/>
    <property type="match status" value="1"/>
</dbReference>
<evidence type="ECO:0000313" key="9">
    <source>
        <dbReference type="Proteomes" id="UP000886804"/>
    </source>
</evidence>
<gene>
    <name evidence="8" type="ORF">H9716_07500</name>
</gene>
<dbReference type="CDD" id="cd02010">
    <property type="entry name" value="TPP_ALS"/>
    <property type="match status" value="1"/>
</dbReference>
<feature type="domain" description="Thiamine pyrophosphate enzyme N-terminal TPP-binding" evidence="7">
    <location>
        <begin position="25"/>
        <end position="136"/>
    </location>
</feature>
<sequence length="581" mass="64558">MISNRKRRKQLEAQLKKEEENQTVTVAEMFVKALEHEGVEYAFGIPGEENLDVVDAMCRSEKIQVVLTRHEQGAAFMADVYGRLTGKAGVCFSTLGPGATNLITGVADANGDGAPLVAVTAQVSSDKMHLTSHQYLDLESLFRPITKRTKMIVRPESVNEIVRLAFKYAESERPGATHICIPDDIAREQVPEGVARKLLNHPDSNREYADGDSIDRAAVEIARARKPVVLVGHSAVRSRASEALTAFANRLRIPVVNTMMAKGIISYQNPYSMWTIGIPQKDFANMILEKADLVIAVGYDIVELAPAKWNGGDGHRILHIDSRPAHVNKLYQPEVEVVGDISDSLNRLAQCCDSKEEPKEALEIKERMVREHAQYANDLSFPVKPQKLLYDVRKIMGPEDIVISDVGAHKMWIARHYDCYKPNTCLISNGFATMGIAVPGAIAAKLVESKRRVLAITGDGGFMMNCQEMETAARLNVPIVVLVLNDGSYGLIKWKQEDRFGRHYCVDFTNPDFAKMAESMGVLGFKLEKTEDLIPTLEEAFRSQKPCIIECPVDYGENTKLTRHLKEVMKELVQDSPAPVV</sequence>
<evidence type="ECO:0000313" key="8">
    <source>
        <dbReference type="EMBL" id="HJB07696.1"/>
    </source>
</evidence>
<dbReference type="PANTHER" id="PTHR18968">
    <property type="entry name" value="THIAMINE PYROPHOSPHATE ENZYMES"/>
    <property type="match status" value="1"/>
</dbReference>
<dbReference type="AlphaFoldDB" id="A0A9D2L888"/>
<dbReference type="GO" id="GO:0005948">
    <property type="term" value="C:acetolactate synthase complex"/>
    <property type="evidence" value="ECO:0007669"/>
    <property type="project" value="TreeGrafter"/>
</dbReference>
<dbReference type="GO" id="GO:0003984">
    <property type="term" value="F:acetolactate synthase activity"/>
    <property type="evidence" value="ECO:0007669"/>
    <property type="project" value="UniProtKB-EC"/>
</dbReference>
<evidence type="ECO:0000256" key="1">
    <source>
        <dbReference type="ARBA" id="ARBA00007812"/>
    </source>
</evidence>
<evidence type="ECO:0000259" key="5">
    <source>
        <dbReference type="Pfam" id="PF00205"/>
    </source>
</evidence>
<dbReference type="CDD" id="cd07035">
    <property type="entry name" value="TPP_PYR_POX_like"/>
    <property type="match status" value="1"/>
</dbReference>
<comment type="similarity">
    <text evidence="1 3">Belongs to the TPP enzyme family.</text>
</comment>
<reference evidence="8" key="1">
    <citation type="journal article" date="2021" name="PeerJ">
        <title>Extensive microbial diversity within the chicken gut microbiome revealed by metagenomics and culture.</title>
        <authorList>
            <person name="Gilroy R."/>
            <person name="Ravi A."/>
            <person name="Getino M."/>
            <person name="Pursley I."/>
            <person name="Horton D.L."/>
            <person name="Alikhan N.F."/>
            <person name="Baker D."/>
            <person name="Gharbi K."/>
            <person name="Hall N."/>
            <person name="Watson M."/>
            <person name="Adriaenssens E.M."/>
            <person name="Foster-Nyarko E."/>
            <person name="Jarju S."/>
            <person name="Secka A."/>
            <person name="Antonio M."/>
            <person name="Oren A."/>
            <person name="Chaudhuri R.R."/>
            <person name="La Ragione R."/>
            <person name="Hildebrand F."/>
            <person name="Pallen M.J."/>
        </authorList>
    </citation>
    <scope>NUCLEOTIDE SEQUENCE</scope>
    <source>
        <strain evidence="8">CHK188-4685</strain>
    </source>
</reference>
<feature type="domain" description="Thiamine pyrophosphate enzyme central" evidence="5">
    <location>
        <begin position="214"/>
        <end position="348"/>
    </location>
</feature>
<dbReference type="GO" id="GO:0000287">
    <property type="term" value="F:magnesium ion binding"/>
    <property type="evidence" value="ECO:0007669"/>
    <property type="project" value="InterPro"/>
</dbReference>
<evidence type="ECO:0000256" key="2">
    <source>
        <dbReference type="ARBA" id="ARBA00023052"/>
    </source>
</evidence>